<feature type="chain" id="PRO_5004233228" description="Ice-binding protein C-terminal domain-containing protein" evidence="1">
    <location>
        <begin position="28"/>
        <end position="194"/>
    </location>
</feature>
<evidence type="ECO:0000256" key="1">
    <source>
        <dbReference type="SAM" id="SignalP"/>
    </source>
</evidence>
<reference evidence="3" key="1">
    <citation type="submission" date="2005-08" db="EMBL/GenBank/DDBJ databases">
        <title>Complete sequence of Dechloromonas aromatica RCB.</title>
        <authorList>
            <person name="Salinero K.K."/>
            <person name="Copeland A."/>
            <person name="Lucas S."/>
            <person name="Lapidus A."/>
            <person name="Barry K."/>
            <person name="Detter J.C."/>
            <person name="Glavina T."/>
            <person name="Hammon N."/>
            <person name="Israni S."/>
            <person name="Pitluck S."/>
            <person name="Di Bartolo G."/>
            <person name="Trong S."/>
            <person name="Schmutz J."/>
            <person name="Larimer F."/>
            <person name="Land M."/>
            <person name="Ivanova N."/>
            <person name="Richardson P."/>
        </authorList>
    </citation>
    <scope>NUCLEOTIDE SEQUENCE</scope>
    <source>
        <strain evidence="3">RCB</strain>
    </source>
</reference>
<dbReference type="AlphaFoldDB" id="Q479K7"/>
<dbReference type="KEGG" id="dar:Daro_3745"/>
<dbReference type="InterPro" id="IPR008979">
    <property type="entry name" value="Galactose-bd-like_sf"/>
</dbReference>
<accession>Q479K7</accession>
<dbReference type="STRING" id="159087.Daro_3745"/>
<dbReference type="InterPro" id="IPR013424">
    <property type="entry name" value="Ice-binding_C"/>
</dbReference>
<dbReference type="Pfam" id="PF07589">
    <property type="entry name" value="PEP-CTERM"/>
    <property type="match status" value="1"/>
</dbReference>
<feature type="signal peptide" evidence="1">
    <location>
        <begin position="1"/>
        <end position="27"/>
    </location>
</feature>
<dbReference type="Gene3D" id="2.60.120.260">
    <property type="entry name" value="Galactose-binding domain-like"/>
    <property type="match status" value="1"/>
</dbReference>
<evidence type="ECO:0000313" key="3">
    <source>
        <dbReference type="EMBL" id="AAZ48474.1"/>
    </source>
</evidence>
<protein>
    <recommendedName>
        <fullName evidence="2">Ice-binding protein C-terminal domain-containing protein</fullName>
    </recommendedName>
</protein>
<dbReference type="OrthoDB" id="8772239at2"/>
<dbReference type="HOGENOM" id="CLU_097132_0_0_4"/>
<dbReference type="eggNOG" id="ENOG5033BP1">
    <property type="taxonomic scope" value="Bacteria"/>
</dbReference>
<proteinExistence type="predicted"/>
<feature type="domain" description="Ice-binding protein C-terminal" evidence="2">
    <location>
        <begin position="169"/>
        <end position="191"/>
    </location>
</feature>
<dbReference type="SUPFAM" id="SSF49785">
    <property type="entry name" value="Galactose-binding domain-like"/>
    <property type="match status" value="1"/>
</dbReference>
<sequence>MFGDYIKKCSFIAGTAALMLASMGAQANLVTNGDFETGSLAGWGQSGVGNNFVSGSFDGYTPFGNFAMYMGCVGNLCGNTQTISTTAGASYLFEFDYGSDGARPNEFIANFGGATVFHTLNDTTNTRPGFTHESFLVTASSSSTVIEFLGRNDPAYQALDNVSVTLANQVPEPGALSLLGLGLAGLGATRRRKQ</sequence>
<organism evidence="3">
    <name type="scientific">Dechloromonas aromatica (strain RCB)</name>
    <dbReference type="NCBI Taxonomy" id="159087"/>
    <lineage>
        <taxon>Bacteria</taxon>
        <taxon>Pseudomonadati</taxon>
        <taxon>Pseudomonadota</taxon>
        <taxon>Betaproteobacteria</taxon>
        <taxon>Rhodocyclales</taxon>
        <taxon>Azonexaceae</taxon>
        <taxon>Dechloromonas</taxon>
    </lineage>
</organism>
<keyword evidence="1" id="KW-0732">Signal</keyword>
<evidence type="ECO:0000259" key="2">
    <source>
        <dbReference type="Pfam" id="PF07589"/>
    </source>
</evidence>
<name>Q479K7_DECAR</name>
<gene>
    <name evidence="3" type="ordered locus">Daro_3745</name>
</gene>
<dbReference type="NCBIfam" id="TIGR02595">
    <property type="entry name" value="PEP_CTERM"/>
    <property type="match status" value="1"/>
</dbReference>
<dbReference type="EMBL" id="CP000089">
    <property type="protein sequence ID" value="AAZ48474.1"/>
    <property type="molecule type" value="Genomic_DNA"/>
</dbReference>